<dbReference type="InterPro" id="IPR001173">
    <property type="entry name" value="Glyco_trans_2-like"/>
</dbReference>
<dbReference type="PANTHER" id="PTHR43685:SF5">
    <property type="entry name" value="GLYCOSYLTRANSFERASE EPSE-RELATED"/>
    <property type="match status" value="1"/>
</dbReference>
<organism evidence="5 6">
    <name type="scientific">Paraburkholderia susongensis</name>
    <dbReference type="NCBI Taxonomy" id="1515439"/>
    <lineage>
        <taxon>Bacteria</taxon>
        <taxon>Pseudomonadati</taxon>
        <taxon>Pseudomonadota</taxon>
        <taxon>Betaproteobacteria</taxon>
        <taxon>Burkholderiales</taxon>
        <taxon>Burkholderiaceae</taxon>
        <taxon>Paraburkholderia</taxon>
    </lineage>
</organism>
<proteinExistence type="inferred from homology"/>
<name>A0A1X7KRV2_9BURK</name>
<dbReference type="Pfam" id="PF00535">
    <property type="entry name" value="Glycos_transf_2"/>
    <property type="match status" value="1"/>
</dbReference>
<accession>A0A1X7KRV2</accession>
<dbReference type="STRING" id="1515439.SAMN06265784_104215"/>
<evidence type="ECO:0000256" key="1">
    <source>
        <dbReference type="ARBA" id="ARBA00006739"/>
    </source>
</evidence>
<gene>
    <name evidence="5" type="ORF">SAMN06265784_104215</name>
</gene>
<feature type="domain" description="Glycosyltransferase 2-like" evidence="4">
    <location>
        <begin position="23"/>
        <end position="135"/>
    </location>
</feature>
<dbReference type="CDD" id="cd00761">
    <property type="entry name" value="Glyco_tranf_GTA_type"/>
    <property type="match status" value="1"/>
</dbReference>
<sequence length="317" mass="35640">MIQATFDFARGQHPVSGRQPEVSVILPVFNGEAHIAEAIDSVLAQSMSDFELLVINDGSTDGTRAIVEAYAKRDARVVLFNMPNRGIVAALNFGLERAGAEFIARMDADDIALPRRFEMQLAILKRDPAVVACGGDLLKFGAVTGSLRFPRNDLMCKTALLFGTCFGHPAVMLRTRTLRDHHLRYDARYEFAEDYHLWSVLARHGKLCNIAQPLVRYRIHDAQIGRALREPQRRAHLAVALLNWSEAGAAIDPERLKAFLWPRLERLPDLFGYTQLFFRVAACAINLHGHRRIDYLRSAFRTFSRNAGRRILTGSST</sequence>
<protein>
    <submittedName>
        <fullName evidence="5">Glycosyl transferase family 2</fullName>
    </submittedName>
</protein>
<dbReference type="InterPro" id="IPR029044">
    <property type="entry name" value="Nucleotide-diphossugar_trans"/>
</dbReference>
<dbReference type="EMBL" id="FXAT01000004">
    <property type="protein sequence ID" value="SMG44051.1"/>
    <property type="molecule type" value="Genomic_DNA"/>
</dbReference>
<dbReference type="Gene3D" id="3.90.550.10">
    <property type="entry name" value="Spore Coat Polysaccharide Biosynthesis Protein SpsA, Chain A"/>
    <property type="match status" value="1"/>
</dbReference>
<keyword evidence="2" id="KW-0328">Glycosyltransferase</keyword>
<dbReference type="SUPFAM" id="SSF53448">
    <property type="entry name" value="Nucleotide-diphospho-sugar transferases"/>
    <property type="match status" value="1"/>
</dbReference>
<evidence type="ECO:0000256" key="3">
    <source>
        <dbReference type="ARBA" id="ARBA00022679"/>
    </source>
</evidence>
<evidence type="ECO:0000259" key="4">
    <source>
        <dbReference type="Pfam" id="PF00535"/>
    </source>
</evidence>
<evidence type="ECO:0000313" key="5">
    <source>
        <dbReference type="EMBL" id="SMG44051.1"/>
    </source>
</evidence>
<evidence type="ECO:0000313" key="6">
    <source>
        <dbReference type="Proteomes" id="UP000193228"/>
    </source>
</evidence>
<dbReference type="AlphaFoldDB" id="A0A1X7KRV2"/>
<keyword evidence="3 5" id="KW-0808">Transferase</keyword>
<dbReference type="GO" id="GO:0016757">
    <property type="term" value="F:glycosyltransferase activity"/>
    <property type="evidence" value="ECO:0007669"/>
    <property type="project" value="UniProtKB-KW"/>
</dbReference>
<reference evidence="6" key="1">
    <citation type="submission" date="2017-04" db="EMBL/GenBank/DDBJ databases">
        <authorList>
            <person name="Varghese N."/>
            <person name="Submissions S."/>
        </authorList>
    </citation>
    <scope>NUCLEOTIDE SEQUENCE [LARGE SCALE GENOMIC DNA]</scope>
    <source>
        <strain evidence="6">LMG 29540</strain>
    </source>
</reference>
<keyword evidence="6" id="KW-1185">Reference proteome</keyword>
<dbReference type="Proteomes" id="UP000193228">
    <property type="component" value="Unassembled WGS sequence"/>
</dbReference>
<evidence type="ECO:0000256" key="2">
    <source>
        <dbReference type="ARBA" id="ARBA00022676"/>
    </source>
</evidence>
<dbReference type="PANTHER" id="PTHR43685">
    <property type="entry name" value="GLYCOSYLTRANSFERASE"/>
    <property type="match status" value="1"/>
</dbReference>
<comment type="similarity">
    <text evidence="1">Belongs to the glycosyltransferase 2 family.</text>
</comment>
<dbReference type="InterPro" id="IPR050834">
    <property type="entry name" value="Glycosyltransf_2"/>
</dbReference>